<dbReference type="CDD" id="cd18084">
    <property type="entry name" value="RsmE-like"/>
    <property type="match status" value="1"/>
</dbReference>
<evidence type="ECO:0000259" key="13">
    <source>
        <dbReference type="Pfam" id="PF04452"/>
    </source>
</evidence>
<name>A0A917IL39_9MICC</name>
<comment type="function">
    <text evidence="10 12">Specifically methylates the N3 position of the uracil ring of uridine 1498 (m3U1498) in 16S rRNA. Acts on the fully assembled 30S ribosomal subunit.</text>
</comment>
<dbReference type="InterPro" id="IPR006700">
    <property type="entry name" value="RsmE"/>
</dbReference>
<dbReference type="NCBIfam" id="TIGR00046">
    <property type="entry name" value="RsmE family RNA methyltransferase"/>
    <property type="match status" value="1"/>
</dbReference>
<evidence type="ECO:0000256" key="8">
    <source>
        <dbReference type="ARBA" id="ARBA00022679"/>
    </source>
</evidence>
<dbReference type="AlphaFoldDB" id="A0A917IL39"/>
<dbReference type="Gene3D" id="3.40.1280.10">
    <property type="match status" value="1"/>
</dbReference>
<reference evidence="15 16" key="1">
    <citation type="journal article" date="2014" name="Int. J. Syst. Evol. Microbiol.">
        <title>Complete genome sequence of Corynebacterium casei LMG S-19264T (=DSM 44701T), isolated from a smear-ripened cheese.</title>
        <authorList>
            <consortium name="US DOE Joint Genome Institute (JGI-PGF)"/>
            <person name="Walter F."/>
            <person name="Albersmeier A."/>
            <person name="Kalinowski J."/>
            <person name="Ruckert C."/>
        </authorList>
    </citation>
    <scope>NUCLEOTIDE SEQUENCE [LARGE SCALE GENOMIC DNA]</scope>
    <source>
        <strain evidence="15 16">CCM 8669</strain>
    </source>
</reference>
<proteinExistence type="inferred from homology"/>
<dbReference type="Pfam" id="PF04452">
    <property type="entry name" value="Methyltrans_RNA"/>
    <property type="match status" value="1"/>
</dbReference>
<feature type="domain" description="Ribosomal RNA small subunit methyltransferase E methyltransferase" evidence="13">
    <location>
        <begin position="78"/>
        <end position="247"/>
    </location>
</feature>
<keyword evidence="9 12" id="KW-0949">S-adenosyl-L-methionine</keyword>
<dbReference type="PANTHER" id="PTHR30027">
    <property type="entry name" value="RIBOSOMAL RNA SMALL SUBUNIT METHYLTRANSFERASE E"/>
    <property type="match status" value="1"/>
</dbReference>
<evidence type="ECO:0000256" key="11">
    <source>
        <dbReference type="ARBA" id="ARBA00047944"/>
    </source>
</evidence>
<evidence type="ECO:0000259" key="14">
    <source>
        <dbReference type="Pfam" id="PF20260"/>
    </source>
</evidence>
<evidence type="ECO:0000256" key="7">
    <source>
        <dbReference type="ARBA" id="ARBA00022603"/>
    </source>
</evidence>
<gene>
    <name evidence="15" type="ORF">GCM10007359_02940</name>
</gene>
<dbReference type="RefSeq" id="WP_188358568.1">
    <property type="nucleotide sequence ID" value="NZ_BMDC01000001.1"/>
</dbReference>
<dbReference type="Proteomes" id="UP000600171">
    <property type="component" value="Unassembled WGS sequence"/>
</dbReference>
<comment type="similarity">
    <text evidence="2 12">Belongs to the RNA methyltransferase RsmE family.</text>
</comment>
<comment type="subcellular location">
    <subcellularLocation>
        <location evidence="1 12">Cytoplasm</location>
    </subcellularLocation>
</comment>
<keyword evidence="6 12" id="KW-0698">rRNA processing</keyword>
<dbReference type="PANTHER" id="PTHR30027:SF3">
    <property type="entry name" value="16S RRNA (URACIL(1498)-N(3))-METHYLTRANSFERASE"/>
    <property type="match status" value="1"/>
</dbReference>
<evidence type="ECO:0000313" key="16">
    <source>
        <dbReference type="Proteomes" id="UP000600171"/>
    </source>
</evidence>
<dbReference type="InterPro" id="IPR046886">
    <property type="entry name" value="RsmE_MTase_dom"/>
</dbReference>
<sequence>MTSPIFYLDAETVEAAEPGSSVELTGAEGHHAKNVKRLEIGEAVDLADGQGTRLVCTVESLEDDGLRLLVSERVFERPTPQIYLVQALAKHDRDLMGIETATELGVCGVVPWAADRSIVQWKGARAEKAHAKWEKTVVAAAKQSRRALIPTVFDLYSTNQLADFIRETRAEGSAVFVLHERENQQLTDRLRALSSEAPAEIYLVVGPEGGISDREIELFSAAGAQPVLLGSEILRSSTAGSAAIAAINTILGRW</sequence>
<evidence type="ECO:0000256" key="12">
    <source>
        <dbReference type="PIRNR" id="PIRNR015601"/>
    </source>
</evidence>
<keyword evidence="5 12" id="KW-0963">Cytoplasm</keyword>
<evidence type="ECO:0000313" key="15">
    <source>
        <dbReference type="EMBL" id="GGH57615.1"/>
    </source>
</evidence>
<keyword evidence="16" id="KW-1185">Reference proteome</keyword>
<dbReference type="Gene3D" id="2.40.240.20">
    <property type="entry name" value="Hypothetical PUA domain-like, domain 1"/>
    <property type="match status" value="1"/>
</dbReference>
<evidence type="ECO:0000256" key="2">
    <source>
        <dbReference type="ARBA" id="ARBA00005528"/>
    </source>
</evidence>
<evidence type="ECO:0000256" key="4">
    <source>
        <dbReference type="ARBA" id="ARBA00013673"/>
    </source>
</evidence>
<dbReference type="EMBL" id="BMDC01000001">
    <property type="protein sequence ID" value="GGH57615.1"/>
    <property type="molecule type" value="Genomic_DNA"/>
</dbReference>
<dbReference type="InterPro" id="IPR046887">
    <property type="entry name" value="RsmE_PUA-like"/>
</dbReference>
<accession>A0A917IL39</accession>
<comment type="caution">
    <text evidence="15">The sequence shown here is derived from an EMBL/GenBank/DDBJ whole genome shotgun (WGS) entry which is preliminary data.</text>
</comment>
<comment type="catalytic activity">
    <reaction evidence="11 12">
        <text>uridine(1498) in 16S rRNA + S-adenosyl-L-methionine = N(3)-methyluridine(1498) in 16S rRNA + S-adenosyl-L-homocysteine + H(+)</text>
        <dbReference type="Rhea" id="RHEA:42920"/>
        <dbReference type="Rhea" id="RHEA-COMP:10283"/>
        <dbReference type="Rhea" id="RHEA-COMP:10284"/>
        <dbReference type="ChEBI" id="CHEBI:15378"/>
        <dbReference type="ChEBI" id="CHEBI:57856"/>
        <dbReference type="ChEBI" id="CHEBI:59789"/>
        <dbReference type="ChEBI" id="CHEBI:65315"/>
        <dbReference type="ChEBI" id="CHEBI:74502"/>
        <dbReference type="EC" id="2.1.1.193"/>
    </reaction>
</comment>
<organism evidence="15 16">
    <name type="scientific">Rothia aerolata</name>
    <dbReference type="NCBI Taxonomy" id="1812262"/>
    <lineage>
        <taxon>Bacteria</taxon>
        <taxon>Bacillati</taxon>
        <taxon>Actinomycetota</taxon>
        <taxon>Actinomycetes</taxon>
        <taxon>Micrococcales</taxon>
        <taxon>Micrococcaceae</taxon>
        <taxon>Rothia</taxon>
    </lineage>
</organism>
<dbReference type="SUPFAM" id="SSF75217">
    <property type="entry name" value="alpha/beta knot"/>
    <property type="match status" value="1"/>
</dbReference>
<evidence type="ECO:0000256" key="9">
    <source>
        <dbReference type="ARBA" id="ARBA00022691"/>
    </source>
</evidence>
<feature type="domain" description="Ribosomal RNA small subunit methyltransferase E PUA-like" evidence="14">
    <location>
        <begin position="24"/>
        <end position="68"/>
    </location>
</feature>
<dbReference type="InterPro" id="IPR029028">
    <property type="entry name" value="Alpha/beta_knot_MTases"/>
</dbReference>
<dbReference type="GO" id="GO:0005737">
    <property type="term" value="C:cytoplasm"/>
    <property type="evidence" value="ECO:0007669"/>
    <property type="project" value="UniProtKB-SubCell"/>
</dbReference>
<dbReference type="InterPro" id="IPR029026">
    <property type="entry name" value="tRNA_m1G_MTases_N"/>
</dbReference>
<evidence type="ECO:0000256" key="3">
    <source>
        <dbReference type="ARBA" id="ARBA00012328"/>
    </source>
</evidence>
<keyword evidence="7 12" id="KW-0489">Methyltransferase</keyword>
<keyword evidence="8 12" id="KW-0808">Transferase</keyword>
<dbReference type="PIRSF" id="PIRSF015601">
    <property type="entry name" value="MTase_slr0722"/>
    <property type="match status" value="1"/>
</dbReference>
<dbReference type="GO" id="GO:0070042">
    <property type="term" value="F:rRNA (uridine-N3-)-methyltransferase activity"/>
    <property type="evidence" value="ECO:0007669"/>
    <property type="project" value="TreeGrafter"/>
</dbReference>
<dbReference type="SUPFAM" id="SSF88697">
    <property type="entry name" value="PUA domain-like"/>
    <property type="match status" value="1"/>
</dbReference>
<evidence type="ECO:0000256" key="5">
    <source>
        <dbReference type="ARBA" id="ARBA00022490"/>
    </source>
</evidence>
<dbReference type="InterPro" id="IPR015947">
    <property type="entry name" value="PUA-like_sf"/>
</dbReference>
<evidence type="ECO:0000256" key="10">
    <source>
        <dbReference type="ARBA" id="ARBA00025699"/>
    </source>
</evidence>
<evidence type="ECO:0000256" key="1">
    <source>
        <dbReference type="ARBA" id="ARBA00004496"/>
    </source>
</evidence>
<dbReference type="Pfam" id="PF20260">
    <property type="entry name" value="PUA_4"/>
    <property type="match status" value="1"/>
</dbReference>
<dbReference type="GO" id="GO:0070475">
    <property type="term" value="P:rRNA base methylation"/>
    <property type="evidence" value="ECO:0007669"/>
    <property type="project" value="TreeGrafter"/>
</dbReference>
<protein>
    <recommendedName>
        <fullName evidence="4 12">Ribosomal RNA small subunit methyltransferase E</fullName>
        <ecNumber evidence="3 12">2.1.1.193</ecNumber>
    </recommendedName>
</protein>
<evidence type="ECO:0000256" key="6">
    <source>
        <dbReference type="ARBA" id="ARBA00022552"/>
    </source>
</evidence>
<dbReference type="EC" id="2.1.1.193" evidence="3 12"/>
<dbReference type="NCBIfam" id="NF008693">
    <property type="entry name" value="PRK11713.2-3"/>
    <property type="match status" value="1"/>
</dbReference>